<evidence type="ECO:0000313" key="3">
    <source>
        <dbReference type="Proteomes" id="UP000027931"/>
    </source>
</evidence>
<dbReference type="PROSITE" id="PS50005">
    <property type="entry name" value="TPR"/>
    <property type="match status" value="1"/>
</dbReference>
<gene>
    <name evidence="2" type="ORF">EL26_07600</name>
</gene>
<dbReference type="InterPro" id="IPR011990">
    <property type="entry name" value="TPR-like_helical_dom_sf"/>
</dbReference>
<comment type="caution">
    <text evidence="2">The sequence shown here is derived from an EMBL/GenBank/DDBJ whole genome shotgun (WGS) entry which is preliminary data.</text>
</comment>
<dbReference type="SUPFAM" id="SSF48452">
    <property type="entry name" value="TPR-like"/>
    <property type="match status" value="1"/>
</dbReference>
<dbReference type="SMART" id="SM00028">
    <property type="entry name" value="TPR"/>
    <property type="match status" value="2"/>
</dbReference>
<keyword evidence="1" id="KW-0802">TPR repeat</keyword>
<dbReference type="Gene3D" id="1.25.40.10">
    <property type="entry name" value="Tetratricopeptide repeat domain"/>
    <property type="match status" value="1"/>
</dbReference>
<evidence type="ECO:0000313" key="2">
    <source>
        <dbReference type="EMBL" id="KEO83775.1"/>
    </source>
</evidence>
<sequence length="436" mass="50195">MVSKEEKQREQLQQMLQHIEDCMAEDLYDRAQEVLNTCLKLEVFDIRVYQRYAFVLRMLDRVPAAELFEKVAMNPDDPEAYYAVAQALLKDNLFGSAINPLRKTIELVPMAANATFELAYALLKEFRMEDALEHFKTAYEYSPSPNTAFYVAYTSLLSRDVEGAKALFPYMESEYAKHNQEPVMLNILRDMVTRYEAFPPKDLRDWHFVQYGTPLLRTSDEDLGEANENLNGRFVFINYGWLNVATILVTLKRLIEEVPGFPQYDYIIPASMDVAPIAFAFSEMTGIPLVPREELNTTNKGFLFTSWSDEVRVVAEHMSHNPNVTLFAFSLGWTLQAPVCPDIIGYLDQASRLPWQETMLIHENGERTPRPAMQVPPEVVQYHILERVEGVDQAEVDKLIAYYQERAHLLKVGENINNPRLGFQIESPIESIRMVV</sequence>
<organism evidence="2 3">
    <name type="scientific">Tumebacillus flagellatus</name>
    <dbReference type="NCBI Taxonomy" id="1157490"/>
    <lineage>
        <taxon>Bacteria</taxon>
        <taxon>Bacillati</taxon>
        <taxon>Bacillota</taxon>
        <taxon>Bacilli</taxon>
        <taxon>Bacillales</taxon>
        <taxon>Alicyclobacillaceae</taxon>
        <taxon>Tumebacillus</taxon>
    </lineage>
</organism>
<dbReference type="eggNOG" id="COG0457">
    <property type="taxonomic scope" value="Bacteria"/>
</dbReference>
<dbReference type="InterPro" id="IPR019734">
    <property type="entry name" value="TPR_rpt"/>
</dbReference>
<keyword evidence="3" id="KW-1185">Reference proteome</keyword>
<dbReference type="STRING" id="1157490.EL26_07600"/>
<dbReference type="AlphaFoldDB" id="A0A074LTC1"/>
<dbReference type="EMBL" id="JMIR01000008">
    <property type="protein sequence ID" value="KEO83775.1"/>
    <property type="molecule type" value="Genomic_DNA"/>
</dbReference>
<protein>
    <submittedName>
        <fullName evidence="2">Uncharacterized protein</fullName>
    </submittedName>
</protein>
<evidence type="ECO:0000256" key="1">
    <source>
        <dbReference type="PROSITE-ProRule" id="PRU00339"/>
    </source>
</evidence>
<dbReference type="Proteomes" id="UP000027931">
    <property type="component" value="Unassembled WGS sequence"/>
</dbReference>
<dbReference type="Pfam" id="PF12895">
    <property type="entry name" value="ANAPC3"/>
    <property type="match status" value="1"/>
</dbReference>
<accession>A0A074LTC1</accession>
<name>A0A074LTC1_9BACL</name>
<proteinExistence type="predicted"/>
<feature type="repeat" description="TPR" evidence="1">
    <location>
        <begin position="112"/>
        <end position="145"/>
    </location>
</feature>
<reference evidence="2 3" key="1">
    <citation type="journal article" date="2013" name="Int. J. Syst. Evol. Microbiol.">
        <title>Tumebacillus flagellatus sp. nov., an alpha-amylase/pullulanase-producing bacterium isolated from cassava wastewater.</title>
        <authorList>
            <person name="Wang Q."/>
            <person name="Xie N."/>
            <person name="Qin Y."/>
            <person name="Shen N."/>
            <person name="Zhu J."/>
            <person name="Mi H."/>
            <person name="Huang R."/>
        </authorList>
    </citation>
    <scope>NUCLEOTIDE SEQUENCE [LARGE SCALE GENOMIC DNA]</scope>
    <source>
        <strain evidence="2 3">GST4</strain>
    </source>
</reference>